<organism evidence="2 3">
    <name type="scientific">Shimwellia blattae (strain ATCC 29907 / DSM 4481 / JCM 1650 / NBRC 105725 / CDC 9005-74)</name>
    <name type="common">Escherichia blattae</name>
    <dbReference type="NCBI Taxonomy" id="630626"/>
    <lineage>
        <taxon>Bacteria</taxon>
        <taxon>Pseudomonadati</taxon>
        <taxon>Pseudomonadota</taxon>
        <taxon>Gammaproteobacteria</taxon>
        <taxon>Enterobacterales</taxon>
        <taxon>Enterobacteriaceae</taxon>
        <taxon>Shimwellia</taxon>
    </lineage>
</organism>
<dbReference type="SUPFAM" id="SSF55729">
    <property type="entry name" value="Acyl-CoA N-acyltransferases (Nat)"/>
    <property type="match status" value="1"/>
</dbReference>
<accession>K6UWR4</accession>
<dbReference type="AlphaFoldDB" id="I2B8H7"/>
<dbReference type="Pfam" id="PF13302">
    <property type="entry name" value="Acetyltransf_3"/>
    <property type="match status" value="1"/>
</dbReference>
<dbReference type="KEGG" id="ebt:EBL_c17370"/>
<accession>I2B8H7</accession>
<reference evidence="2 3" key="1">
    <citation type="journal article" date="2012" name="J. Bacteriol.">
        <title>Complete genome sequence of the B12-producing Shimwellia blattae strain DSM 4481, isolated from a cockroach.</title>
        <authorList>
            <person name="Brzuszkiewicz E."/>
            <person name="Waschkowitz T."/>
            <person name="Wiezer A."/>
            <person name="Daniel R."/>
        </authorList>
    </citation>
    <scope>NUCLEOTIDE SEQUENCE [LARGE SCALE GENOMIC DNA]</scope>
    <source>
        <strain evidence="3">ATCC 29907 / DSM 4481 / JCM 1650 / NBRC 105725 / CDC 9005-74</strain>
    </source>
</reference>
<dbReference type="PATRIC" id="fig|630626.3.peg.1679"/>
<dbReference type="HOGENOM" id="CLU_013985_3_1_6"/>
<proteinExistence type="predicted"/>
<dbReference type="PANTHER" id="PTHR43792">
    <property type="entry name" value="GNAT FAMILY, PUTATIVE (AFU_ORTHOLOGUE AFUA_3G00765)-RELATED-RELATED"/>
    <property type="match status" value="1"/>
</dbReference>
<dbReference type="InterPro" id="IPR016181">
    <property type="entry name" value="Acyl_CoA_acyltransferase"/>
</dbReference>
<gene>
    <name evidence="2" type="ordered locus">EBL_c17370</name>
</gene>
<dbReference type="STRING" id="630626.EBL_c17370"/>
<dbReference type="OrthoDB" id="9801656at2"/>
<evidence type="ECO:0000313" key="2">
    <source>
        <dbReference type="EMBL" id="AFJ46831.1"/>
    </source>
</evidence>
<sequence length="180" mass="20269">MQVSAPHLETPRLVLRQYQLDDFEQLAAMWADPDMVRHIGNGEPQSREMSWGRLLRYVGHWQLMGYGYWACIEKSSGAMVGSIGLQQARRVCEPALVLPEAGWSLRPAAQGKGYAREALGAILNWADQALHSDLCCIIAPENQPSVRLARGCGFDYQGVVQYHHTPVELYVRKYSRAAER</sequence>
<dbReference type="PANTHER" id="PTHR43792:SF16">
    <property type="entry name" value="N-ACETYLTRANSFERASE DOMAIN-CONTAINING PROTEIN"/>
    <property type="match status" value="1"/>
</dbReference>
<name>I2B8H7_SHIBC</name>
<dbReference type="eggNOG" id="COG1670">
    <property type="taxonomic scope" value="Bacteria"/>
</dbReference>
<keyword evidence="2" id="KW-0808">Transferase</keyword>
<protein>
    <submittedName>
        <fullName evidence="2">Acetyltransferase</fullName>
    </submittedName>
</protein>
<dbReference type="InterPro" id="IPR000182">
    <property type="entry name" value="GNAT_dom"/>
</dbReference>
<dbReference type="InterPro" id="IPR051531">
    <property type="entry name" value="N-acetyltransferase"/>
</dbReference>
<dbReference type="RefSeq" id="WP_002445040.1">
    <property type="nucleotide sequence ID" value="NC_017910.1"/>
</dbReference>
<feature type="domain" description="N-acetyltransferase" evidence="1">
    <location>
        <begin position="13"/>
        <end position="176"/>
    </location>
</feature>
<dbReference type="PROSITE" id="PS51186">
    <property type="entry name" value="GNAT"/>
    <property type="match status" value="1"/>
</dbReference>
<dbReference type="EMBL" id="CP001560">
    <property type="protein sequence ID" value="AFJ46831.1"/>
    <property type="molecule type" value="Genomic_DNA"/>
</dbReference>
<evidence type="ECO:0000259" key="1">
    <source>
        <dbReference type="PROSITE" id="PS51186"/>
    </source>
</evidence>
<dbReference type="Gene3D" id="3.40.630.30">
    <property type="match status" value="1"/>
</dbReference>
<dbReference type="Proteomes" id="UP000001955">
    <property type="component" value="Chromosome"/>
</dbReference>
<dbReference type="GO" id="GO:0016747">
    <property type="term" value="F:acyltransferase activity, transferring groups other than amino-acyl groups"/>
    <property type="evidence" value="ECO:0007669"/>
    <property type="project" value="InterPro"/>
</dbReference>
<keyword evidence="3" id="KW-1185">Reference proteome</keyword>
<evidence type="ECO:0000313" key="3">
    <source>
        <dbReference type="Proteomes" id="UP000001955"/>
    </source>
</evidence>